<keyword evidence="3 5" id="KW-1133">Transmembrane helix</keyword>
<evidence type="ECO:0000313" key="7">
    <source>
        <dbReference type="RefSeq" id="XP_048331379.2"/>
    </source>
</evidence>
<keyword evidence="4 5" id="KW-0472">Membrane</keyword>
<dbReference type="Pfam" id="PF00335">
    <property type="entry name" value="Tetraspanin"/>
    <property type="match status" value="1"/>
</dbReference>
<dbReference type="Proteomes" id="UP001652623">
    <property type="component" value="Chromosome 5"/>
</dbReference>
<evidence type="ECO:0000256" key="4">
    <source>
        <dbReference type="ARBA" id="ARBA00023136"/>
    </source>
</evidence>
<evidence type="ECO:0000256" key="5">
    <source>
        <dbReference type="SAM" id="Phobius"/>
    </source>
</evidence>
<evidence type="ECO:0000256" key="3">
    <source>
        <dbReference type="ARBA" id="ARBA00022989"/>
    </source>
</evidence>
<accession>A0ABM3IM17</accession>
<keyword evidence="2 5" id="KW-0812">Transmembrane</keyword>
<organism evidence="6 7">
    <name type="scientific">Ziziphus jujuba</name>
    <name type="common">Chinese jujube</name>
    <name type="synonym">Ziziphus sativa</name>
    <dbReference type="NCBI Taxonomy" id="326968"/>
    <lineage>
        <taxon>Eukaryota</taxon>
        <taxon>Viridiplantae</taxon>
        <taxon>Streptophyta</taxon>
        <taxon>Embryophyta</taxon>
        <taxon>Tracheophyta</taxon>
        <taxon>Spermatophyta</taxon>
        <taxon>Magnoliopsida</taxon>
        <taxon>eudicotyledons</taxon>
        <taxon>Gunneridae</taxon>
        <taxon>Pentapetalae</taxon>
        <taxon>rosids</taxon>
        <taxon>fabids</taxon>
        <taxon>Rosales</taxon>
        <taxon>Rhamnaceae</taxon>
        <taxon>Paliureae</taxon>
        <taxon>Ziziphus</taxon>
    </lineage>
</organism>
<proteinExistence type="predicted"/>
<feature type="transmembrane region" description="Helical" evidence="5">
    <location>
        <begin position="12"/>
        <end position="35"/>
    </location>
</feature>
<dbReference type="GeneID" id="107420695"/>
<reference evidence="7" key="1">
    <citation type="submission" date="2025-08" db="UniProtKB">
        <authorList>
            <consortium name="RefSeq"/>
        </authorList>
    </citation>
    <scope>IDENTIFICATION</scope>
    <source>
        <tissue evidence="7">Seedling</tissue>
    </source>
</reference>
<comment type="subcellular location">
    <subcellularLocation>
        <location evidence="1">Membrane</location>
        <topology evidence="1">Multi-pass membrane protein</topology>
    </subcellularLocation>
</comment>
<evidence type="ECO:0000256" key="1">
    <source>
        <dbReference type="ARBA" id="ARBA00004141"/>
    </source>
</evidence>
<feature type="transmembrane region" description="Helical" evidence="5">
    <location>
        <begin position="131"/>
        <end position="163"/>
    </location>
</feature>
<gene>
    <name evidence="7" type="primary">LOC107420695</name>
</gene>
<evidence type="ECO:0000313" key="6">
    <source>
        <dbReference type="Proteomes" id="UP001652623"/>
    </source>
</evidence>
<sequence>MIRCGRCCLHKWMRGVNMFVNLCGVAMIIYSLWLLKKWELGVAVLPNVSYIPRPWFIYTCLGVGIAVCLSTLCGHMVANCMNDYILCIYTLSIFALLLIEVALVVTIYFRMNWEVQFSKYIDENHEDFRSFVMFHLIMCRLIVITALVPQINVIIVAIILWGIGTAPRAHCNYSAVPDFRRSFLVIPHSPITGTSPLQYQNQRQSFLSYAIGVLRTRFYRR</sequence>
<dbReference type="RefSeq" id="XP_048331379.2">
    <property type="nucleotide sequence ID" value="XM_048475422.2"/>
</dbReference>
<keyword evidence="6" id="KW-1185">Reference proteome</keyword>
<feature type="transmembrane region" description="Helical" evidence="5">
    <location>
        <begin position="86"/>
        <end position="111"/>
    </location>
</feature>
<dbReference type="InterPro" id="IPR018499">
    <property type="entry name" value="Tetraspanin/Peripherin"/>
</dbReference>
<protein>
    <submittedName>
        <fullName evidence="7">Tetraspanin-19-like isoform X1</fullName>
    </submittedName>
</protein>
<evidence type="ECO:0000256" key="2">
    <source>
        <dbReference type="ARBA" id="ARBA00022692"/>
    </source>
</evidence>
<name>A0ABM3IM17_ZIZJJ</name>
<feature type="transmembrane region" description="Helical" evidence="5">
    <location>
        <begin position="55"/>
        <end position="74"/>
    </location>
</feature>